<reference evidence="2 3" key="3">
    <citation type="journal article" date="2013" name="Rice">
        <title>Improvement of the Oryza sativa Nipponbare reference genome using next generation sequence and optical map data.</title>
        <authorList>
            <person name="Kawahara Y."/>
            <person name="de la Bastide M."/>
            <person name="Hamilton J.P."/>
            <person name="Kanamori H."/>
            <person name="McCombie W.R."/>
            <person name="Ouyang S."/>
            <person name="Schwartz D.C."/>
            <person name="Tanaka T."/>
            <person name="Wu J."/>
            <person name="Zhou S."/>
            <person name="Childs K.L."/>
            <person name="Davidson R.M."/>
            <person name="Lin H."/>
            <person name="Quesada-Ocampo L."/>
            <person name="Vaillancourt B."/>
            <person name="Sakai H."/>
            <person name="Lee S.S."/>
            <person name="Kim J."/>
            <person name="Numa H."/>
            <person name="Itoh T."/>
            <person name="Buell C.R."/>
            <person name="Matsumoto T."/>
        </authorList>
    </citation>
    <scope>NUCLEOTIDE SEQUENCE [LARGE SCALE GENOMIC DNA]</scope>
    <source>
        <strain evidence="3">cv. Nipponbare</strain>
    </source>
</reference>
<gene>
    <name evidence="2" type="ordered locus">Os09g0462301</name>
    <name evidence="2" type="ORF">OSNPB_090462301</name>
</gene>
<dbReference type="OMA" id="FLAGAQC"/>
<feature type="compositionally biased region" description="Basic and acidic residues" evidence="1">
    <location>
        <begin position="132"/>
        <end position="145"/>
    </location>
</feature>
<dbReference type="EMBL" id="AP014965">
    <property type="protein sequence ID" value="BAT08487.1"/>
    <property type="molecule type" value="Genomic_DNA"/>
</dbReference>
<feature type="region of interest" description="Disordered" evidence="1">
    <location>
        <begin position="80"/>
        <end position="167"/>
    </location>
</feature>
<dbReference type="Gramene" id="Os09t0462301-01">
    <property type="protein sequence ID" value="Os09t0462301-01"/>
    <property type="gene ID" value="Os09g0462301"/>
</dbReference>
<feature type="compositionally biased region" description="Basic and acidic residues" evidence="1">
    <location>
        <begin position="80"/>
        <end position="92"/>
    </location>
</feature>
<protein>
    <submittedName>
        <fullName evidence="2">Os09g0462301 protein</fullName>
    </submittedName>
</protein>
<evidence type="ECO:0000313" key="3">
    <source>
        <dbReference type="Proteomes" id="UP000059680"/>
    </source>
</evidence>
<evidence type="ECO:0000256" key="1">
    <source>
        <dbReference type="SAM" id="MobiDB-lite"/>
    </source>
</evidence>
<reference evidence="2 3" key="2">
    <citation type="journal article" date="2013" name="Plant Cell Physiol.">
        <title>Rice Annotation Project Database (RAP-DB): an integrative and interactive database for rice genomics.</title>
        <authorList>
            <person name="Sakai H."/>
            <person name="Lee S.S."/>
            <person name="Tanaka T."/>
            <person name="Numa H."/>
            <person name="Kim J."/>
            <person name="Kawahara Y."/>
            <person name="Wakimoto H."/>
            <person name="Yang C.C."/>
            <person name="Iwamoto M."/>
            <person name="Abe T."/>
            <person name="Yamada Y."/>
            <person name="Muto A."/>
            <person name="Inokuchi H."/>
            <person name="Ikemura T."/>
            <person name="Matsumoto T."/>
            <person name="Sasaki T."/>
            <person name="Itoh T."/>
        </authorList>
    </citation>
    <scope>NUCLEOTIDE SEQUENCE [LARGE SCALE GENOMIC DNA]</scope>
    <source>
        <strain evidence="3">cv. Nipponbare</strain>
    </source>
</reference>
<accession>A0A0P0XPD3</accession>
<dbReference type="PaxDb" id="39947-A0A0P0XPD3"/>
<sequence length="211" mass="22222">MDQDERVHLHAVAQLLGTGPHCGVVRDVGARALAADVDAPEVGVGGQPGLLPLTRGVRGHPLERRPRVVVERGDRALRREAVLHRNDDDASPRGEPVGVTVRRGVERRAEAEAASMEEDEDGEPAPVAAGGGRREVDPRRHAVPRDDDDVLRGDPGGGVRGRRREVDPQEALDAAALVHADEVGGVVDDLVAVASSPSVGHGAGRSRTNSN</sequence>
<dbReference type="AlphaFoldDB" id="A0A0P0XPD3"/>
<evidence type="ECO:0000313" key="2">
    <source>
        <dbReference type="EMBL" id="BAT08487.1"/>
    </source>
</evidence>
<dbReference type="Proteomes" id="UP000059680">
    <property type="component" value="Chromosome 9"/>
</dbReference>
<name>A0A0P0XPD3_ORYSJ</name>
<dbReference type="InParanoid" id="A0A0P0XPD3"/>
<keyword evidence="3" id="KW-1185">Reference proteome</keyword>
<reference evidence="3" key="1">
    <citation type="journal article" date="2005" name="Nature">
        <title>The map-based sequence of the rice genome.</title>
        <authorList>
            <consortium name="International rice genome sequencing project (IRGSP)"/>
            <person name="Matsumoto T."/>
            <person name="Wu J."/>
            <person name="Kanamori H."/>
            <person name="Katayose Y."/>
            <person name="Fujisawa M."/>
            <person name="Namiki N."/>
            <person name="Mizuno H."/>
            <person name="Yamamoto K."/>
            <person name="Antonio B.A."/>
            <person name="Baba T."/>
            <person name="Sakata K."/>
            <person name="Nagamura Y."/>
            <person name="Aoki H."/>
            <person name="Arikawa K."/>
            <person name="Arita K."/>
            <person name="Bito T."/>
            <person name="Chiden Y."/>
            <person name="Fujitsuka N."/>
            <person name="Fukunaka R."/>
            <person name="Hamada M."/>
            <person name="Harada C."/>
            <person name="Hayashi A."/>
            <person name="Hijishita S."/>
            <person name="Honda M."/>
            <person name="Hosokawa S."/>
            <person name="Ichikawa Y."/>
            <person name="Idonuma A."/>
            <person name="Iijima M."/>
            <person name="Ikeda M."/>
            <person name="Ikeno M."/>
            <person name="Ito K."/>
            <person name="Ito S."/>
            <person name="Ito T."/>
            <person name="Ito Y."/>
            <person name="Ito Y."/>
            <person name="Iwabuchi A."/>
            <person name="Kamiya K."/>
            <person name="Karasawa W."/>
            <person name="Kurita K."/>
            <person name="Katagiri S."/>
            <person name="Kikuta A."/>
            <person name="Kobayashi H."/>
            <person name="Kobayashi N."/>
            <person name="Machita K."/>
            <person name="Maehara T."/>
            <person name="Masukawa M."/>
            <person name="Mizubayashi T."/>
            <person name="Mukai Y."/>
            <person name="Nagasaki H."/>
            <person name="Nagata Y."/>
            <person name="Naito S."/>
            <person name="Nakashima M."/>
            <person name="Nakama Y."/>
            <person name="Nakamichi Y."/>
            <person name="Nakamura M."/>
            <person name="Meguro A."/>
            <person name="Negishi M."/>
            <person name="Ohta I."/>
            <person name="Ohta T."/>
            <person name="Okamoto M."/>
            <person name="Ono N."/>
            <person name="Saji S."/>
            <person name="Sakaguchi M."/>
            <person name="Sakai K."/>
            <person name="Shibata M."/>
            <person name="Shimokawa T."/>
            <person name="Song J."/>
            <person name="Takazaki Y."/>
            <person name="Terasawa K."/>
            <person name="Tsugane M."/>
            <person name="Tsuji K."/>
            <person name="Ueda S."/>
            <person name="Waki K."/>
            <person name="Yamagata H."/>
            <person name="Yamamoto M."/>
            <person name="Yamamoto S."/>
            <person name="Yamane H."/>
            <person name="Yoshiki S."/>
            <person name="Yoshihara R."/>
            <person name="Yukawa K."/>
            <person name="Zhong H."/>
            <person name="Yano M."/>
            <person name="Yuan Q."/>
            <person name="Ouyang S."/>
            <person name="Liu J."/>
            <person name="Jones K.M."/>
            <person name="Gansberger K."/>
            <person name="Moffat K."/>
            <person name="Hill J."/>
            <person name="Bera J."/>
            <person name="Fadrosh D."/>
            <person name="Jin S."/>
            <person name="Johri S."/>
            <person name="Kim M."/>
            <person name="Overton L."/>
            <person name="Reardon M."/>
            <person name="Tsitrin T."/>
            <person name="Vuong H."/>
            <person name="Weaver B."/>
            <person name="Ciecko A."/>
            <person name="Tallon L."/>
            <person name="Jackson J."/>
            <person name="Pai G."/>
            <person name="Aken S.V."/>
            <person name="Utterback T."/>
            <person name="Reidmuller S."/>
            <person name="Feldblyum T."/>
            <person name="Hsiao J."/>
            <person name="Zismann V."/>
            <person name="Iobst S."/>
            <person name="de Vazeille A.R."/>
            <person name="Buell C.R."/>
            <person name="Ying K."/>
            <person name="Li Y."/>
            <person name="Lu T."/>
            <person name="Huang Y."/>
            <person name="Zhao Q."/>
            <person name="Feng Q."/>
            <person name="Zhang L."/>
            <person name="Zhu J."/>
            <person name="Weng Q."/>
            <person name="Mu J."/>
            <person name="Lu Y."/>
            <person name="Fan D."/>
            <person name="Liu Y."/>
            <person name="Guan J."/>
            <person name="Zhang Y."/>
            <person name="Yu S."/>
            <person name="Liu X."/>
            <person name="Zhang Y."/>
            <person name="Hong G."/>
            <person name="Han B."/>
            <person name="Choisne N."/>
            <person name="Demange N."/>
            <person name="Orjeda G."/>
            <person name="Samain S."/>
            <person name="Cattolico L."/>
            <person name="Pelletier E."/>
            <person name="Couloux A."/>
            <person name="Segurens B."/>
            <person name="Wincker P."/>
            <person name="D'Hont A."/>
            <person name="Scarpelli C."/>
            <person name="Weissenbach J."/>
            <person name="Salanoubat M."/>
            <person name="Quetier F."/>
            <person name="Yu Y."/>
            <person name="Kim H.R."/>
            <person name="Rambo T."/>
            <person name="Currie J."/>
            <person name="Collura K."/>
            <person name="Luo M."/>
            <person name="Yang T."/>
            <person name="Ammiraju J.S.S."/>
            <person name="Engler F."/>
            <person name="Soderlund C."/>
            <person name="Wing R.A."/>
            <person name="Palmer L.E."/>
            <person name="de la Bastide M."/>
            <person name="Spiegel L."/>
            <person name="Nascimento L."/>
            <person name="Zutavern T."/>
            <person name="O'Shaughnessy A."/>
            <person name="Dike S."/>
            <person name="Dedhia N."/>
            <person name="Preston R."/>
            <person name="Balija V."/>
            <person name="McCombie W.R."/>
            <person name="Chow T."/>
            <person name="Chen H."/>
            <person name="Chung M."/>
            <person name="Chen C."/>
            <person name="Shaw J."/>
            <person name="Wu H."/>
            <person name="Hsiao K."/>
            <person name="Chao Y."/>
            <person name="Chu M."/>
            <person name="Cheng C."/>
            <person name="Hour A."/>
            <person name="Lee P."/>
            <person name="Lin S."/>
            <person name="Lin Y."/>
            <person name="Liou J."/>
            <person name="Liu S."/>
            <person name="Hsing Y."/>
            <person name="Raghuvanshi S."/>
            <person name="Mohanty A."/>
            <person name="Bharti A.K."/>
            <person name="Gaur A."/>
            <person name="Gupta V."/>
            <person name="Kumar D."/>
            <person name="Ravi V."/>
            <person name="Vij S."/>
            <person name="Kapur A."/>
            <person name="Khurana P."/>
            <person name="Khurana P."/>
            <person name="Khurana J.P."/>
            <person name="Tyagi A.K."/>
            <person name="Gaikwad K."/>
            <person name="Singh A."/>
            <person name="Dalal V."/>
            <person name="Srivastava S."/>
            <person name="Dixit A."/>
            <person name="Pal A.K."/>
            <person name="Ghazi I.A."/>
            <person name="Yadav M."/>
            <person name="Pandit A."/>
            <person name="Bhargava A."/>
            <person name="Sureshbabu K."/>
            <person name="Batra K."/>
            <person name="Sharma T.R."/>
            <person name="Mohapatra T."/>
            <person name="Singh N.K."/>
            <person name="Messing J."/>
            <person name="Nelson A.B."/>
            <person name="Fuks G."/>
            <person name="Kavchok S."/>
            <person name="Keizer G."/>
            <person name="Linton E."/>
            <person name="Llaca V."/>
            <person name="Song R."/>
            <person name="Tanyolac B."/>
            <person name="Young S."/>
            <person name="Ho-Il K."/>
            <person name="Hahn J.H."/>
            <person name="Sangsakoo G."/>
            <person name="Vanavichit A."/>
            <person name="de Mattos Luiz.A.T."/>
            <person name="Zimmer P.D."/>
            <person name="Malone G."/>
            <person name="Dellagostin O."/>
            <person name="de Oliveira A.C."/>
            <person name="Bevan M."/>
            <person name="Bancroft I."/>
            <person name="Minx P."/>
            <person name="Cordum H."/>
            <person name="Wilson R."/>
            <person name="Cheng Z."/>
            <person name="Jin W."/>
            <person name="Jiang J."/>
            <person name="Leong S.A."/>
            <person name="Iwama H."/>
            <person name="Gojobori T."/>
            <person name="Itoh T."/>
            <person name="Niimura Y."/>
            <person name="Fujii Y."/>
            <person name="Habara T."/>
            <person name="Sakai H."/>
            <person name="Sato Y."/>
            <person name="Wilson G."/>
            <person name="Kumar K."/>
            <person name="McCouch S."/>
            <person name="Juretic N."/>
            <person name="Hoen D."/>
            <person name="Wright S."/>
            <person name="Bruskiewich R."/>
            <person name="Bureau T."/>
            <person name="Miyao A."/>
            <person name="Hirochika H."/>
            <person name="Nishikawa T."/>
            <person name="Kadowaki K."/>
            <person name="Sugiura M."/>
            <person name="Burr B."/>
            <person name="Sasaki T."/>
        </authorList>
    </citation>
    <scope>NUCLEOTIDE SEQUENCE [LARGE SCALE GENOMIC DNA]</scope>
    <source>
        <strain evidence="3">cv. Nipponbare</strain>
    </source>
</reference>
<organism evidence="2 3">
    <name type="scientific">Oryza sativa subsp. japonica</name>
    <name type="common">Rice</name>
    <dbReference type="NCBI Taxonomy" id="39947"/>
    <lineage>
        <taxon>Eukaryota</taxon>
        <taxon>Viridiplantae</taxon>
        <taxon>Streptophyta</taxon>
        <taxon>Embryophyta</taxon>
        <taxon>Tracheophyta</taxon>
        <taxon>Spermatophyta</taxon>
        <taxon>Magnoliopsida</taxon>
        <taxon>Liliopsida</taxon>
        <taxon>Poales</taxon>
        <taxon>Poaceae</taxon>
        <taxon>BOP clade</taxon>
        <taxon>Oryzoideae</taxon>
        <taxon>Oryzeae</taxon>
        <taxon>Oryzinae</taxon>
        <taxon>Oryza</taxon>
        <taxon>Oryza sativa</taxon>
    </lineage>
</organism>
<proteinExistence type="predicted"/>